<dbReference type="Proteomes" id="UP000789920">
    <property type="component" value="Unassembled WGS sequence"/>
</dbReference>
<protein>
    <submittedName>
        <fullName evidence="1">28567_t:CDS:1</fullName>
    </submittedName>
</protein>
<reference evidence="1" key="1">
    <citation type="submission" date="2021-06" db="EMBL/GenBank/DDBJ databases">
        <authorList>
            <person name="Kallberg Y."/>
            <person name="Tangrot J."/>
            <person name="Rosling A."/>
        </authorList>
    </citation>
    <scope>NUCLEOTIDE SEQUENCE</scope>
    <source>
        <strain evidence="1">MA461A</strain>
    </source>
</reference>
<name>A0ACA9S9D5_9GLOM</name>
<feature type="non-terminal residue" evidence="1">
    <location>
        <position position="1"/>
    </location>
</feature>
<proteinExistence type="predicted"/>
<gene>
    <name evidence="1" type="ORF">RPERSI_LOCUS28466</name>
</gene>
<evidence type="ECO:0000313" key="2">
    <source>
        <dbReference type="Proteomes" id="UP000789920"/>
    </source>
</evidence>
<comment type="caution">
    <text evidence="1">The sequence shown here is derived from an EMBL/GenBank/DDBJ whole genome shotgun (WGS) entry which is preliminary data.</text>
</comment>
<evidence type="ECO:0000313" key="1">
    <source>
        <dbReference type="EMBL" id="CAG8832465.1"/>
    </source>
</evidence>
<keyword evidence="2" id="KW-1185">Reference proteome</keyword>
<accession>A0ACA9S9D5</accession>
<sequence>LDWLPICQSLGSLEFINSKSLVPNVLDLLRLEPLTILRSITSSIGRNFRIINFSQSPKILFGWPENCRQEGYAQVLNSISMNCPNLARLGVMIGPNTIGELFGILTNCKKLKTYIYGNGIYFDVTRD</sequence>
<dbReference type="EMBL" id="CAJVQC010103839">
    <property type="protein sequence ID" value="CAG8832465.1"/>
    <property type="molecule type" value="Genomic_DNA"/>
</dbReference>
<organism evidence="1 2">
    <name type="scientific">Racocetra persica</name>
    <dbReference type="NCBI Taxonomy" id="160502"/>
    <lineage>
        <taxon>Eukaryota</taxon>
        <taxon>Fungi</taxon>
        <taxon>Fungi incertae sedis</taxon>
        <taxon>Mucoromycota</taxon>
        <taxon>Glomeromycotina</taxon>
        <taxon>Glomeromycetes</taxon>
        <taxon>Diversisporales</taxon>
        <taxon>Gigasporaceae</taxon>
        <taxon>Racocetra</taxon>
    </lineage>
</organism>